<sequence length="53" mass="6214">MKVKDLITNLQKEDMESEVFIQDRKFLLDIFDITGGTHEGEKFTVIIPEQDEE</sequence>
<name>A0A2H4J714_9CAUD</name>
<organism evidence="1">
    <name type="scientific">uncultured Caudovirales phage</name>
    <dbReference type="NCBI Taxonomy" id="2100421"/>
    <lineage>
        <taxon>Viruses</taxon>
        <taxon>Duplodnaviria</taxon>
        <taxon>Heunggongvirae</taxon>
        <taxon>Uroviricota</taxon>
        <taxon>Caudoviricetes</taxon>
        <taxon>Peduoviridae</taxon>
        <taxon>Maltschvirus</taxon>
        <taxon>Maltschvirus maltsch</taxon>
    </lineage>
</organism>
<gene>
    <name evidence="1" type="ORF">10S11_4</name>
</gene>
<accession>A0A2H4J714</accession>
<dbReference type="EMBL" id="MF417875">
    <property type="protein sequence ID" value="ASN68266.1"/>
    <property type="molecule type" value="Genomic_DNA"/>
</dbReference>
<reference evidence="1" key="1">
    <citation type="submission" date="2017-06" db="EMBL/GenBank/DDBJ databases">
        <title>Novel phages from South African skin metaviromes.</title>
        <authorList>
            <person name="van Zyl L.J."/>
            <person name="Abrahams Y."/>
            <person name="Stander E.A."/>
            <person name="Kirby B.M."/>
            <person name="Clavaud C."/>
            <person name="Farcet C."/>
            <person name="Breton L."/>
            <person name="Trindade M.I."/>
        </authorList>
    </citation>
    <scope>NUCLEOTIDE SEQUENCE</scope>
</reference>
<evidence type="ECO:0000313" key="1">
    <source>
        <dbReference type="EMBL" id="ASN68266.1"/>
    </source>
</evidence>
<protein>
    <submittedName>
        <fullName evidence="1">Uncharacterized protein</fullName>
    </submittedName>
</protein>
<proteinExistence type="predicted"/>